<feature type="domain" description="POTRA" evidence="10">
    <location>
        <begin position="92"/>
        <end position="172"/>
    </location>
</feature>
<dbReference type="Pfam" id="PF01103">
    <property type="entry name" value="Omp85"/>
    <property type="match status" value="1"/>
</dbReference>
<keyword evidence="7 8" id="KW-0998">Cell outer membrane</keyword>
<evidence type="ECO:0000256" key="8">
    <source>
        <dbReference type="HAMAP-Rule" id="MF_01430"/>
    </source>
</evidence>
<dbReference type="PANTHER" id="PTHR12815">
    <property type="entry name" value="SORTING AND ASSEMBLY MACHINERY SAMM50 PROTEIN FAMILY MEMBER"/>
    <property type="match status" value="1"/>
</dbReference>
<feature type="domain" description="POTRA" evidence="10">
    <location>
        <begin position="175"/>
        <end position="263"/>
    </location>
</feature>
<feature type="domain" description="POTRA" evidence="10">
    <location>
        <begin position="346"/>
        <end position="420"/>
    </location>
</feature>
<dbReference type="Proteomes" id="UP001056834">
    <property type="component" value="Chromosome"/>
</dbReference>
<evidence type="ECO:0000256" key="7">
    <source>
        <dbReference type="ARBA" id="ARBA00023237"/>
    </source>
</evidence>
<dbReference type="InterPro" id="IPR023707">
    <property type="entry name" value="OM_assembly_BamA"/>
</dbReference>
<dbReference type="Gene3D" id="2.40.160.50">
    <property type="entry name" value="membrane protein fhac: a member of the omp85/tpsb transporter family"/>
    <property type="match status" value="1"/>
</dbReference>
<proteinExistence type="inferred from homology"/>
<comment type="subcellular location">
    <subcellularLocation>
        <location evidence="8">Cell outer membrane</location>
    </subcellularLocation>
    <subcellularLocation>
        <location evidence="1">Membrane</location>
    </subcellularLocation>
</comment>
<evidence type="ECO:0000259" key="10">
    <source>
        <dbReference type="PROSITE" id="PS51779"/>
    </source>
</evidence>
<evidence type="ECO:0000256" key="6">
    <source>
        <dbReference type="ARBA" id="ARBA00023136"/>
    </source>
</evidence>
<dbReference type="RefSeq" id="WP_250223475.1">
    <property type="nucleotide sequence ID" value="NZ_CP097762.1"/>
</dbReference>
<evidence type="ECO:0000313" key="12">
    <source>
        <dbReference type="Proteomes" id="UP001056834"/>
    </source>
</evidence>
<evidence type="ECO:0000256" key="9">
    <source>
        <dbReference type="NCBIfam" id="TIGR03303"/>
    </source>
</evidence>
<keyword evidence="2 8" id="KW-1134">Transmembrane beta strand</keyword>
<evidence type="ECO:0000256" key="1">
    <source>
        <dbReference type="ARBA" id="ARBA00004370"/>
    </source>
</evidence>
<comment type="subunit">
    <text evidence="8">Part of the Bam complex, which is composed of the outer membrane protein BamA, and four lipoproteins BamB, BamC, BamD and BamE.</text>
</comment>
<dbReference type="PROSITE" id="PS51779">
    <property type="entry name" value="POTRA"/>
    <property type="match status" value="4"/>
</dbReference>
<dbReference type="Gene3D" id="3.10.20.310">
    <property type="entry name" value="membrane protein fhac"/>
    <property type="match status" value="5"/>
</dbReference>
<comment type="function">
    <text evidence="8">Part of the outer membrane protein assembly complex, which is involved in assembly and insertion of beta-barrel proteins into the outer membrane. Constitutes, with BamD, the core component of the assembly machinery.</text>
</comment>
<dbReference type="EMBL" id="CP097762">
    <property type="protein sequence ID" value="URJ25344.1"/>
    <property type="molecule type" value="Genomic_DNA"/>
</dbReference>
<organism evidence="11 12">
    <name type="scientific">Candidatus Blochmannia ocreatus</name>
    <name type="common">nom. nud.</name>
    <dbReference type="NCBI Taxonomy" id="251538"/>
    <lineage>
        <taxon>Bacteria</taxon>
        <taxon>Pseudomonadati</taxon>
        <taxon>Pseudomonadota</taxon>
        <taxon>Gammaproteobacteria</taxon>
        <taxon>Enterobacterales</taxon>
        <taxon>Enterobacteriaceae</taxon>
        <taxon>ant endosymbionts</taxon>
        <taxon>Candidatus Blochmanniella</taxon>
    </lineage>
</organism>
<accession>A0ABY4SV98</accession>
<dbReference type="InterPro" id="IPR010827">
    <property type="entry name" value="BamA/TamA_POTRA"/>
</dbReference>
<dbReference type="NCBIfam" id="TIGR03303">
    <property type="entry name" value="OM_YaeT"/>
    <property type="match status" value="1"/>
</dbReference>
<feature type="domain" description="POTRA" evidence="10">
    <location>
        <begin position="21"/>
        <end position="91"/>
    </location>
</feature>
<keyword evidence="4 8" id="KW-0732">Signal</keyword>
<dbReference type="InterPro" id="IPR034746">
    <property type="entry name" value="POTRA"/>
</dbReference>
<sequence length="810" mass="93481">MKKILIAFLLIISNAGYSADIIVKKILFNGLKRISPDTILCNLPIKIGLHINEENISDSIKTLFATGYFEEITISKEIEDDGVLLIQVKERPIINNININGNKLIKNDVIKNILNSKKIKIGEPFNEHSIFEVKQELEKFYHHFGKFLSVIKIENKPISNNRVDLYIILTEGKTATVKQINIFGNHVFNKKQLLSQFTLYKQTKWWHFPYKKQYKKQKFFQDLDELRNFYLNRGYAKFHIDEIQIDLTPDKKNVCLSIYITEGTTHTLDSIVLKGNITNLFPNIKQHINIAPNELYSNNKIKEIEYNIRHILNTHGYVKPNVSIKSDISKNKTVKLYIYVDTGYPFYVREIKLAGNYFTKDEVIRREIHQNEQTLLNYIHTIQDQNRLKKLRYLKTVNAYITPVPNTLNQIDIVYEIDEHNTGNINLSLGIGTESGLNAQFGMYQNNILGSGNTISINGTKNYYQTYAEISALKPYYGINNINIGGKIFYYDLNRNNTNWSDYNLKNYGININYAYPITEYNKFNIGLNYIYNYLNKISPQIVVWRYLKSTGIHFKTSSNYNDIYPEKTINFLANDILLLSGWTYDNLNHAYFPTSGSEITISNILTLPKSDNKYYKIIINNHNYIPLDQHQNWILKKSIYAGYAGSINKKESPFYDNFYAGGIETIRGFKLNSIGPKAAYYRCNNSNDDYNQCSIKNSQDTIGGNAIALIQTELIVPLKFLNKQYSDLARISLFLDAGTVWDTLWKNTEATKSAGIEDYSNAKNIRISGGISLKWISPIGPVIFSYSKLIKKHSGDIEEPFQFSIGKIW</sequence>
<keyword evidence="6 8" id="KW-0472">Membrane</keyword>
<name>A0ABY4SV98_9ENTR</name>
<evidence type="ECO:0000256" key="3">
    <source>
        <dbReference type="ARBA" id="ARBA00022692"/>
    </source>
</evidence>
<evidence type="ECO:0000256" key="5">
    <source>
        <dbReference type="ARBA" id="ARBA00022737"/>
    </source>
</evidence>
<keyword evidence="3 8" id="KW-0812">Transmembrane</keyword>
<keyword evidence="5 8" id="KW-0677">Repeat</keyword>
<dbReference type="InterPro" id="IPR000184">
    <property type="entry name" value="Bac_surfAg_D15"/>
</dbReference>
<dbReference type="PIRSF" id="PIRSF006076">
    <property type="entry name" value="OM_assembly_OMP85"/>
    <property type="match status" value="1"/>
</dbReference>
<evidence type="ECO:0000313" key="11">
    <source>
        <dbReference type="EMBL" id="URJ25344.1"/>
    </source>
</evidence>
<dbReference type="HAMAP" id="MF_01430">
    <property type="entry name" value="OM_assembly_BamA"/>
    <property type="match status" value="1"/>
</dbReference>
<reference evidence="11" key="1">
    <citation type="submission" date="2022-05" db="EMBL/GenBank/DDBJ databases">
        <title>Impact of host demography and evolutionary history on endosymbiont molecular evolution: a test in carpenter ants (Genus Camponotus) and their Blochmannia endosymbionts.</title>
        <authorList>
            <person name="Manthey J.D."/>
            <person name="Giron J.C."/>
            <person name="Hruska J.P."/>
        </authorList>
    </citation>
    <scope>NUCLEOTIDE SEQUENCE</scope>
    <source>
        <strain evidence="11">C-006</strain>
    </source>
</reference>
<dbReference type="InterPro" id="IPR039910">
    <property type="entry name" value="D15-like"/>
</dbReference>
<protein>
    <recommendedName>
        <fullName evidence="8 9">Outer membrane protein assembly factor BamA</fullName>
    </recommendedName>
</protein>
<keyword evidence="12" id="KW-1185">Reference proteome</keyword>
<comment type="similarity">
    <text evidence="8">Belongs to the BamA family.</text>
</comment>
<dbReference type="Pfam" id="PF07244">
    <property type="entry name" value="POTRA"/>
    <property type="match status" value="5"/>
</dbReference>
<gene>
    <name evidence="8 11" type="primary">bamA</name>
    <name evidence="11" type="ORF">M9405_01300</name>
</gene>
<evidence type="ECO:0000256" key="2">
    <source>
        <dbReference type="ARBA" id="ARBA00022452"/>
    </source>
</evidence>
<dbReference type="PANTHER" id="PTHR12815:SF23">
    <property type="entry name" value="OUTER MEMBRANE PROTEIN ASSEMBLY FACTOR BAMA"/>
    <property type="match status" value="1"/>
</dbReference>
<evidence type="ECO:0000256" key="4">
    <source>
        <dbReference type="ARBA" id="ARBA00022729"/>
    </source>
</evidence>